<feature type="transmembrane region" description="Helical" evidence="1">
    <location>
        <begin position="12"/>
        <end position="29"/>
    </location>
</feature>
<organism evidence="2">
    <name type="scientific">virus sp. ctrcb4</name>
    <dbReference type="NCBI Taxonomy" id="2825824"/>
    <lineage>
        <taxon>Viruses</taxon>
    </lineage>
</organism>
<reference evidence="2" key="1">
    <citation type="journal article" date="2021" name="Proc. Natl. Acad. Sci. U.S.A.">
        <title>A Catalog of Tens of Thousands of Viruses from Human Metagenomes Reveals Hidden Associations with Chronic Diseases.</title>
        <authorList>
            <person name="Tisza M.J."/>
            <person name="Buck C.B."/>
        </authorList>
    </citation>
    <scope>NUCLEOTIDE SEQUENCE</scope>
    <source>
        <strain evidence="2">Ctrcb4</strain>
    </source>
</reference>
<name>A0A8S5RPK0_9VIRU</name>
<keyword evidence="1" id="KW-0812">Transmembrane</keyword>
<evidence type="ECO:0000256" key="1">
    <source>
        <dbReference type="SAM" id="Phobius"/>
    </source>
</evidence>
<proteinExistence type="predicted"/>
<dbReference type="EMBL" id="BK059132">
    <property type="protein sequence ID" value="DAE33107.1"/>
    <property type="molecule type" value="Genomic_DNA"/>
</dbReference>
<protein>
    <submittedName>
        <fullName evidence="2">Uncharacterized protein</fullName>
    </submittedName>
</protein>
<feature type="transmembrane region" description="Helical" evidence="1">
    <location>
        <begin position="41"/>
        <end position="63"/>
    </location>
</feature>
<accession>A0A8S5RPK0</accession>
<keyword evidence="1" id="KW-0472">Membrane</keyword>
<evidence type="ECO:0000313" key="2">
    <source>
        <dbReference type="EMBL" id="DAE33107.1"/>
    </source>
</evidence>
<keyword evidence="1" id="KW-1133">Transmembrane helix</keyword>
<sequence length="65" mass="7356">MAKEHLRVSLYLEKAIPNFAVFSLYFPIVEYSLSFFHPSKLLSLFVGSLGIHLTALSSLPMLLKE</sequence>